<protein>
    <submittedName>
        <fullName evidence="2">Metallophosphoesterase</fullName>
    </submittedName>
</protein>
<dbReference type="InterPro" id="IPR004843">
    <property type="entry name" value="Calcineurin-like_PHP"/>
</dbReference>
<dbReference type="InterPro" id="IPR052963">
    <property type="entry name" value="Pantetheine_PDE"/>
</dbReference>
<dbReference type="PANTHER" id="PTHR36492">
    <property type="match status" value="1"/>
</dbReference>
<dbReference type="PANTHER" id="PTHR36492:SF2">
    <property type="entry name" value="[ACYL-CARRIER-PROTEIN] PHOSPHODIESTERASE PPTH"/>
    <property type="match status" value="1"/>
</dbReference>
<accession>A0ABD5F3R7</accession>
<feature type="non-terminal residue" evidence="2">
    <location>
        <position position="73"/>
    </location>
</feature>
<keyword evidence="3" id="KW-1185">Reference proteome</keyword>
<dbReference type="Proteomes" id="UP001183535">
    <property type="component" value="Unassembled WGS sequence"/>
</dbReference>
<dbReference type="AlphaFoldDB" id="A0ABD5F3R7"/>
<evidence type="ECO:0000313" key="2">
    <source>
        <dbReference type="EMBL" id="MDT0440694.1"/>
    </source>
</evidence>
<comment type="caution">
    <text evidence="2">The sequence shown here is derived from an EMBL/GenBank/DDBJ whole genome shotgun (WGS) entry which is preliminary data.</text>
</comment>
<dbReference type="SUPFAM" id="SSF56300">
    <property type="entry name" value="Metallo-dependent phosphatases"/>
    <property type="match status" value="1"/>
</dbReference>
<sequence length="73" mass="8406">MIDHESRDRQPILWAISDLHTGHTGNKPVTESLYPASPDDWLIVAGDVGERTDEIRWALDLLRKRFAKVIWVP</sequence>
<proteinExistence type="predicted"/>
<evidence type="ECO:0000313" key="3">
    <source>
        <dbReference type="Proteomes" id="UP001183535"/>
    </source>
</evidence>
<organism evidence="2 3">
    <name type="scientific">Streptomyces doudnae</name>
    <dbReference type="NCBI Taxonomy" id="3075536"/>
    <lineage>
        <taxon>Bacteria</taxon>
        <taxon>Bacillati</taxon>
        <taxon>Actinomycetota</taxon>
        <taxon>Actinomycetes</taxon>
        <taxon>Kitasatosporales</taxon>
        <taxon>Streptomycetaceae</taxon>
        <taxon>Streptomyces</taxon>
    </lineage>
</organism>
<reference evidence="3" key="1">
    <citation type="submission" date="2023-07" db="EMBL/GenBank/DDBJ databases">
        <title>30 novel species of actinomycetes from the DSMZ collection.</title>
        <authorList>
            <person name="Nouioui I."/>
        </authorList>
    </citation>
    <scope>NUCLEOTIDE SEQUENCE [LARGE SCALE GENOMIC DNA]</scope>
    <source>
        <strain evidence="3">DSM 41981</strain>
    </source>
</reference>
<dbReference type="EMBL" id="JAVRES010000147">
    <property type="protein sequence ID" value="MDT0440694.1"/>
    <property type="molecule type" value="Genomic_DNA"/>
</dbReference>
<dbReference type="RefSeq" id="WP_311638978.1">
    <property type="nucleotide sequence ID" value="NZ_JAVRES010000147.1"/>
</dbReference>
<gene>
    <name evidence="2" type="ORF">RM877_39315</name>
</gene>
<name>A0ABD5F3R7_9ACTN</name>
<dbReference type="Pfam" id="PF00149">
    <property type="entry name" value="Metallophos"/>
    <property type="match status" value="1"/>
</dbReference>
<dbReference type="InterPro" id="IPR029052">
    <property type="entry name" value="Metallo-depent_PP-like"/>
</dbReference>
<evidence type="ECO:0000259" key="1">
    <source>
        <dbReference type="Pfam" id="PF00149"/>
    </source>
</evidence>
<dbReference type="GO" id="GO:0016787">
    <property type="term" value="F:hydrolase activity"/>
    <property type="evidence" value="ECO:0007669"/>
    <property type="project" value="UniProtKB-ARBA"/>
</dbReference>
<feature type="domain" description="Calcineurin-like phosphoesterase" evidence="1">
    <location>
        <begin position="14"/>
        <end position="73"/>
    </location>
</feature>